<feature type="transmembrane region" description="Helical" evidence="1">
    <location>
        <begin position="41"/>
        <end position="59"/>
    </location>
</feature>
<reference evidence="3" key="1">
    <citation type="submission" date="2010-05" db="EMBL/GenBank/DDBJ databases">
        <title>Comparative analysis of salivary gland transcriptomics with respect to vectors of cutaneous and visceral leishmaniases.</title>
        <authorList>
            <person name="Rohousova I."/>
            <person name="Subrahmanyam S."/>
            <person name="Volfova V."/>
            <person name="Mu J."/>
            <person name="Volf P."/>
            <person name="Valenzuela J.G."/>
            <person name="Jochim R.C."/>
        </authorList>
    </citation>
    <scope>NUCLEOTIDE SEQUENCE</scope>
    <source>
        <tissue evidence="3">Salivary gland</tissue>
    </source>
</reference>
<keyword evidence="2" id="KW-0732">Signal</keyword>
<evidence type="ECO:0000256" key="2">
    <source>
        <dbReference type="SAM" id="SignalP"/>
    </source>
</evidence>
<feature type="signal peptide" evidence="2">
    <location>
        <begin position="1"/>
        <end position="23"/>
    </location>
</feature>
<dbReference type="EMBL" id="HM173646">
    <property type="protein sequence ID" value="ADJ54105.1"/>
    <property type="molecule type" value="mRNA"/>
</dbReference>
<name>F6JYG8_9DIPT</name>
<evidence type="ECO:0000256" key="1">
    <source>
        <dbReference type="SAM" id="Phobius"/>
    </source>
</evidence>
<dbReference type="AlphaFoldDB" id="F6JYG8"/>
<accession>F6JYG8</accession>
<proteinExistence type="evidence at transcript level"/>
<sequence length="66" mass="7567">MKYFTLNFLLIVILLIVAGLTLSDSKLIPDPSLDAMPRQKPGYPVSIITLFYRRIIVIFRPKQFGN</sequence>
<feature type="chain" id="PRO_5003342481" evidence="2">
    <location>
        <begin position="24"/>
        <end position="66"/>
    </location>
</feature>
<organism evidence="3">
    <name type="scientific">Phlebotomus tobbi</name>
    <dbReference type="NCBI Taxonomy" id="33402"/>
    <lineage>
        <taxon>Eukaryota</taxon>
        <taxon>Metazoa</taxon>
        <taxon>Ecdysozoa</taxon>
        <taxon>Arthropoda</taxon>
        <taxon>Hexapoda</taxon>
        <taxon>Insecta</taxon>
        <taxon>Pterygota</taxon>
        <taxon>Neoptera</taxon>
        <taxon>Endopterygota</taxon>
        <taxon>Diptera</taxon>
        <taxon>Nematocera</taxon>
        <taxon>Psychodoidea</taxon>
        <taxon>Psychodidae</taxon>
        <taxon>Phlebotomus</taxon>
        <taxon>Larroussius</taxon>
    </lineage>
</organism>
<protein>
    <submittedName>
        <fullName evidence="3">5.0 kDa salivary protein</fullName>
    </submittedName>
</protein>
<evidence type="ECO:0000313" key="3">
    <source>
        <dbReference type="EMBL" id="ADJ54105.1"/>
    </source>
</evidence>
<keyword evidence="1" id="KW-1133">Transmembrane helix</keyword>
<keyword evidence="1" id="KW-0812">Transmembrane</keyword>
<keyword evidence="1" id="KW-0472">Membrane</keyword>